<proteinExistence type="inferred from homology"/>
<evidence type="ECO:0000256" key="9">
    <source>
        <dbReference type="ARBA" id="ARBA00022801"/>
    </source>
</evidence>
<dbReference type="SUPFAM" id="SSF55816">
    <property type="entry name" value="5'-nucleotidase (syn. UDP-sugar hydrolase), C-terminal domain"/>
    <property type="match status" value="1"/>
</dbReference>
<evidence type="ECO:0000256" key="7">
    <source>
        <dbReference type="ARBA" id="ARBA00022729"/>
    </source>
</evidence>
<feature type="domain" description="Calcineurin-like phosphoesterase" evidence="12">
    <location>
        <begin position="8"/>
        <end position="241"/>
    </location>
</feature>
<dbReference type="Pfam" id="PF00149">
    <property type="entry name" value="Metallophos"/>
    <property type="match status" value="1"/>
</dbReference>
<dbReference type="InterPro" id="IPR029052">
    <property type="entry name" value="Metallo-depent_PP-like"/>
</dbReference>
<dbReference type="InterPro" id="IPR008334">
    <property type="entry name" value="5'-Nucleotdase_C"/>
</dbReference>
<dbReference type="Pfam" id="PF02872">
    <property type="entry name" value="5_nucleotid_C"/>
    <property type="match status" value="1"/>
</dbReference>
<dbReference type="InterPro" id="IPR006179">
    <property type="entry name" value="5_nucleotidase/apyrase"/>
</dbReference>
<evidence type="ECO:0000259" key="12">
    <source>
        <dbReference type="Pfam" id="PF00149"/>
    </source>
</evidence>
<keyword evidence="8 11" id="KW-0547">Nucleotide-binding</keyword>
<comment type="cofactor">
    <cofactor evidence="3">
        <name>a divalent metal cation</name>
        <dbReference type="ChEBI" id="CHEBI:60240"/>
    </cofactor>
</comment>
<dbReference type="PROSITE" id="PS00786">
    <property type="entry name" value="5_NUCLEOTIDASE_2"/>
    <property type="match status" value="1"/>
</dbReference>
<evidence type="ECO:0000256" key="10">
    <source>
        <dbReference type="ARBA" id="ARBA00023268"/>
    </source>
</evidence>
<dbReference type="GO" id="GO:0000166">
    <property type="term" value="F:nucleotide binding"/>
    <property type="evidence" value="ECO:0007669"/>
    <property type="project" value="UniProtKB-KW"/>
</dbReference>
<dbReference type="InterPro" id="IPR036907">
    <property type="entry name" value="5'-Nucleotdase_C_sf"/>
</dbReference>
<comment type="subcellular location">
    <subcellularLocation>
        <location evidence="4">Cell envelope</location>
    </subcellularLocation>
</comment>
<dbReference type="InterPro" id="IPR006146">
    <property type="entry name" value="5'-Nucleotdase_CS"/>
</dbReference>
<gene>
    <name evidence="14" type="ORF">IJ22_31800</name>
</gene>
<dbReference type="AlphaFoldDB" id="A0A0U2WB13"/>
<dbReference type="Gene3D" id="3.60.21.10">
    <property type="match status" value="1"/>
</dbReference>
<accession>A0A0U2WB13</accession>
<comment type="similarity">
    <text evidence="5 11">Belongs to the 5'-nucleotidase family.</text>
</comment>
<reference evidence="14 15" key="2">
    <citation type="journal article" date="2016" name="Genome Announc.">
        <title>Complete Genome Sequences of Two Interactive Moderate Thermophiles, Paenibacillus napthalenovorans 32O-Y and Paenibacillus sp. 32O-W.</title>
        <authorList>
            <person name="Butler R.R.III."/>
            <person name="Wang J."/>
            <person name="Stark B.C."/>
            <person name="Pombert J.F."/>
        </authorList>
    </citation>
    <scope>NUCLEOTIDE SEQUENCE [LARGE SCALE GENOMIC DNA]</scope>
    <source>
        <strain evidence="14 15">32O-Y</strain>
    </source>
</reference>
<comment type="catalytic activity">
    <reaction evidence="2">
        <text>a nucleoside 2',3'-cyclic phosphate + H2O = a nucleoside 3'-phosphate + H(+)</text>
        <dbReference type="Rhea" id="RHEA:19621"/>
        <dbReference type="ChEBI" id="CHEBI:15377"/>
        <dbReference type="ChEBI" id="CHEBI:15378"/>
        <dbReference type="ChEBI" id="CHEBI:66949"/>
        <dbReference type="ChEBI" id="CHEBI:66954"/>
        <dbReference type="EC" id="3.1.4.16"/>
    </reaction>
</comment>
<evidence type="ECO:0000259" key="13">
    <source>
        <dbReference type="Pfam" id="PF02872"/>
    </source>
</evidence>
<dbReference type="GO" id="GO:0009166">
    <property type="term" value="P:nucleotide catabolic process"/>
    <property type="evidence" value="ECO:0007669"/>
    <property type="project" value="InterPro"/>
</dbReference>
<dbReference type="STRING" id="162209.IJ22_31800"/>
<dbReference type="PATRIC" id="fig|162209.4.peg.3406"/>
<feature type="domain" description="5'-Nucleotidase C-terminal" evidence="13">
    <location>
        <begin position="331"/>
        <end position="488"/>
    </location>
</feature>
<evidence type="ECO:0000256" key="4">
    <source>
        <dbReference type="ARBA" id="ARBA00004196"/>
    </source>
</evidence>
<evidence type="ECO:0000313" key="15">
    <source>
        <dbReference type="Proteomes" id="UP000061660"/>
    </source>
</evidence>
<organism evidence="14 15">
    <name type="scientific">Paenibacillus naphthalenovorans</name>
    <dbReference type="NCBI Taxonomy" id="162209"/>
    <lineage>
        <taxon>Bacteria</taxon>
        <taxon>Bacillati</taxon>
        <taxon>Bacillota</taxon>
        <taxon>Bacilli</taxon>
        <taxon>Bacillales</taxon>
        <taxon>Paenibacillaceae</taxon>
        <taxon>Paenibacillus</taxon>
    </lineage>
</organism>
<keyword evidence="9 11" id="KW-0378">Hydrolase</keyword>
<evidence type="ECO:0000256" key="11">
    <source>
        <dbReference type="RuleBase" id="RU362119"/>
    </source>
</evidence>
<protein>
    <submittedName>
        <fullName evidence="14">2', 3'-cyclic nucleotide 2'-phosphodiesterase</fullName>
    </submittedName>
</protein>
<reference evidence="15" key="1">
    <citation type="submission" date="2015-12" db="EMBL/GenBank/DDBJ databases">
        <title>Complete genome sequences of two moderately thermophilic Paenibacillus species.</title>
        <authorList>
            <person name="Butler R.III."/>
            <person name="Wang J."/>
            <person name="Stark B.C."/>
            <person name="Pombert J.-F."/>
        </authorList>
    </citation>
    <scope>NUCLEOTIDE SEQUENCE [LARGE SCALE GENOMIC DNA]</scope>
    <source>
        <strain evidence="15">32O-Y</strain>
    </source>
</reference>
<dbReference type="PROSITE" id="PS00785">
    <property type="entry name" value="5_NUCLEOTIDASE_1"/>
    <property type="match status" value="1"/>
</dbReference>
<dbReference type="SUPFAM" id="SSF56300">
    <property type="entry name" value="Metallo-dependent phosphatases"/>
    <property type="match status" value="1"/>
</dbReference>
<dbReference type="CDD" id="cd07410">
    <property type="entry name" value="MPP_CpdB_N"/>
    <property type="match status" value="1"/>
</dbReference>
<dbReference type="Proteomes" id="UP000061660">
    <property type="component" value="Chromosome"/>
</dbReference>
<dbReference type="Gene3D" id="3.90.780.10">
    <property type="entry name" value="5'-Nucleotidase, C-terminal domain"/>
    <property type="match status" value="1"/>
</dbReference>
<evidence type="ECO:0000256" key="8">
    <source>
        <dbReference type="ARBA" id="ARBA00022741"/>
    </source>
</evidence>
<evidence type="ECO:0000256" key="2">
    <source>
        <dbReference type="ARBA" id="ARBA00001730"/>
    </source>
</evidence>
<keyword evidence="7" id="KW-0732">Signal</keyword>
<comment type="catalytic activity">
    <reaction evidence="1">
        <text>a ribonucleoside 3'-phosphate + H2O = a ribonucleoside + phosphate</text>
        <dbReference type="Rhea" id="RHEA:10144"/>
        <dbReference type="ChEBI" id="CHEBI:13197"/>
        <dbReference type="ChEBI" id="CHEBI:15377"/>
        <dbReference type="ChEBI" id="CHEBI:18254"/>
        <dbReference type="ChEBI" id="CHEBI:43474"/>
        <dbReference type="EC" id="3.1.3.6"/>
    </reaction>
</comment>
<dbReference type="GO" id="GO:0046872">
    <property type="term" value="F:metal ion binding"/>
    <property type="evidence" value="ECO:0007669"/>
    <property type="project" value="UniProtKB-KW"/>
</dbReference>
<evidence type="ECO:0000313" key="14">
    <source>
        <dbReference type="EMBL" id="ALS23550.1"/>
    </source>
</evidence>
<keyword evidence="10" id="KW-0511">Multifunctional enzyme</keyword>
<dbReference type="KEGG" id="pnp:IJ22_31800"/>
<dbReference type="PANTHER" id="PTHR11575:SF6">
    <property type="entry name" value="2',3'-CYCLIC-NUCLEOTIDE 2'-PHOSPHODIESTERASE_3'-NUCLEOTIDASE"/>
    <property type="match status" value="1"/>
</dbReference>
<evidence type="ECO:0000256" key="1">
    <source>
        <dbReference type="ARBA" id="ARBA00000527"/>
    </source>
</evidence>
<evidence type="ECO:0000256" key="5">
    <source>
        <dbReference type="ARBA" id="ARBA00006654"/>
    </source>
</evidence>
<keyword evidence="15" id="KW-1185">Reference proteome</keyword>
<dbReference type="RefSeq" id="WP_062409465.1">
    <property type="nucleotide sequence ID" value="NZ_BJCS01000017.1"/>
</dbReference>
<dbReference type="InterPro" id="IPR004843">
    <property type="entry name" value="Calcineurin-like_PHP"/>
</dbReference>
<evidence type="ECO:0000256" key="3">
    <source>
        <dbReference type="ARBA" id="ARBA00001968"/>
    </source>
</evidence>
<dbReference type="GO" id="GO:0008254">
    <property type="term" value="F:3'-nucleotidase activity"/>
    <property type="evidence" value="ECO:0007669"/>
    <property type="project" value="UniProtKB-EC"/>
</dbReference>
<dbReference type="OrthoDB" id="9775118at2"/>
<dbReference type="PRINTS" id="PR01607">
    <property type="entry name" value="APYRASEFAMLY"/>
</dbReference>
<dbReference type="PANTHER" id="PTHR11575">
    <property type="entry name" value="5'-NUCLEOTIDASE-RELATED"/>
    <property type="match status" value="1"/>
</dbReference>
<name>A0A0U2WB13_9BACL</name>
<dbReference type="GO" id="GO:0008663">
    <property type="term" value="F:2',3'-cyclic-nucleotide 2'-phosphodiesterase activity"/>
    <property type="evidence" value="ECO:0007669"/>
    <property type="project" value="UniProtKB-EC"/>
</dbReference>
<evidence type="ECO:0000256" key="6">
    <source>
        <dbReference type="ARBA" id="ARBA00022723"/>
    </source>
</evidence>
<dbReference type="EMBL" id="CP013652">
    <property type="protein sequence ID" value="ALS23550.1"/>
    <property type="molecule type" value="Genomic_DNA"/>
</dbReference>
<dbReference type="GO" id="GO:0030288">
    <property type="term" value="C:outer membrane-bounded periplasmic space"/>
    <property type="evidence" value="ECO:0007669"/>
    <property type="project" value="TreeGrafter"/>
</dbReference>
<keyword evidence="6" id="KW-0479">Metal-binding</keyword>
<dbReference type="InterPro" id="IPR041827">
    <property type="entry name" value="CpdB_N"/>
</dbReference>
<sequence>MSTCLTITILETSDIHGNMLPIQYANNDPTESGFAKIAALIKEERRKEAAVLVIDNGDLIQGTPLAYHHAKLNREQPNPMIQALNELGYDAGVIGNHEFNYGIELLNKAVSESRFPWLSANIVNASTGEPYFGKPYLIKTYGGDCKVAVLGLTTQYIPNWEKAEHIAGLRFDDAVDTGRRWVRYLRETERADVVIVSYHGGFERHLDTGEIAEPLTGENQGYALCCEVEGIDVLLTGHQHRMLAGKEIGGVPIVQPGYAGACLGKVQLTLRKTDGRYRITSKYSELLSAKGVEPDRTVLSLMRPHEEQTQIWLDQPIGRLIGDMRITDPMQVRLQEHPLIEFINKVQMELSGAPISNTALFDNVSPGFPEQITMRDIVTNYIYPNTLQVIRVTGQDIKDALERSASYFERYDGNGPIKVSPDFSDPKPQHYNYDMWEGIEYRINISRPVGERVVKLNYQGRPVDPLAEYDVVMNNYRAGGGGNYLMFQGKPVIKDIPTDMAELLAGYIMERGTIEATLNRNWEVVWD</sequence>